<name>A0A803LQ78_CHEQI</name>
<evidence type="ECO:0000256" key="3">
    <source>
        <dbReference type="ARBA" id="ARBA00023163"/>
    </source>
</evidence>
<dbReference type="SUPFAM" id="SSF47113">
    <property type="entry name" value="Histone-fold"/>
    <property type="match status" value="1"/>
</dbReference>
<proteinExistence type="inferred from homology"/>
<dbReference type="GO" id="GO:0046982">
    <property type="term" value="F:protein heterodimerization activity"/>
    <property type="evidence" value="ECO:0007669"/>
    <property type="project" value="InterPro"/>
</dbReference>
<protein>
    <recommendedName>
        <fullName evidence="5">Transcription factor CBF/NF-Y/archaeal histone domain-containing protein</fullName>
    </recommendedName>
</protein>
<accession>A0A803LQ78</accession>
<dbReference type="CDD" id="cd22907">
    <property type="entry name" value="HFD_NFYB"/>
    <property type="match status" value="1"/>
</dbReference>
<dbReference type="InterPro" id="IPR027113">
    <property type="entry name" value="Transc_fact_NFYB/HAP3"/>
</dbReference>
<dbReference type="Gene3D" id="1.10.20.10">
    <property type="entry name" value="Histone, subunit A"/>
    <property type="match status" value="1"/>
</dbReference>
<evidence type="ECO:0000259" key="5">
    <source>
        <dbReference type="Pfam" id="PF00808"/>
    </source>
</evidence>
<organism evidence="6 7">
    <name type="scientific">Chenopodium quinoa</name>
    <name type="common">Quinoa</name>
    <dbReference type="NCBI Taxonomy" id="63459"/>
    <lineage>
        <taxon>Eukaryota</taxon>
        <taxon>Viridiplantae</taxon>
        <taxon>Streptophyta</taxon>
        <taxon>Embryophyta</taxon>
        <taxon>Tracheophyta</taxon>
        <taxon>Spermatophyta</taxon>
        <taxon>Magnoliopsida</taxon>
        <taxon>eudicotyledons</taxon>
        <taxon>Gunneridae</taxon>
        <taxon>Pentapetalae</taxon>
        <taxon>Caryophyllales</taxon>
        <taxon>Chenopodiaceae</taxon>
        <taxon>Chenopodioideae</taxon>
        <taxon>Atripliceae</taxon>
        <taxon>Chenopodium</taxon>
    </lineage>
</organism>
<dbReference type="Gramene" id="AUR62017107-RA">
    <property type="protein sequence ID" value="AUR62017107-RA:cds"/>
    <property type="gene ID" value="AUR62017107"/>
</dbReference>
<dbReference type="EnsemblPlants" id="AUR62017107-RA">
    <property type="protein sequence ID" value="AUR62017107-RA:cds"/>
    <property type="gene ID" value="AUR62017107"/>
</dbReference>
<feature type="domain" description="Transcription factor CBF/NF-Y/archaeal histone" evidence="5">
    <location>
        <begin position="53"/>
        <end position="116"/>
    </location>
</feature>
<evidence type="ECO:0000256" key="1">
    <source>
        <dbReference type="ARBA" id="ARBA00009053"/>
    </source>
</evidence>
<dbReference type="SMR" id="A0A803LQ78"/>
<evidence type="ECO:0000313" key="6">
    <source>
        <dbReference type="EnsemblPlants" id="AUR62017107-RA:cds"/>
    </source>
</evidence>
<keyword evidence="2" id="KW-0805">Transcription regulation</keyword>
<dbReference type="GO" id="GO:0001228">
    <property type="term" value="F:DNA-binding transcription activator activity, RNA polymerase II-specific"/>
    <property type="evidence" value="ECO:0007669"/>
    <property type="project" value="InterPro"/>
</dbReference>
<evidence type="ECO:0000313" key="7">
    <source>
        <dbReference type="Proteomes" id="UP000596660"/>
    </source>
</evidence>
<dbReference type="GO" id="GO:0016602">
    <property type="term" value="C:CCAAT-binding factor complex"/>
    <property type="evidence" value="ECO:0007669"/>
    <property type="project" value="InterPro"/>
</dbReference>
<dbReference type="GO" id="GO:0000978">
    <property type="term" value="F:RNA polymerase II cis-regulatory region sequence-specific DNA binding"/>
    <property type="evidence" value="ECO:0007669"/>
    <property type="project" value="TreeGrafter"/>
</dbReference>
<feature type="region of interest" description="Disordered" evidence="4">
    <location>
        <begin position="1"/>
        <end position="53"/>
    </location>
</feature>
<comment type="similarity">
    <text evidence="1">Belongs to the NFYB/HAP3 subunit family.</text>
</comment>
<dbReference type="PANTHER" id="PTHR11064:SF196">
    <property type="entry name" value="NUCLEAR TRANSCRIPTION FACTOR Y SUBUNIT B-6"/>
    <property type="match status" value="1"/>
</dbReference>
<evidence type="ECO:0000256" key="4">
    <source>
        <dbReference type="SAM" id="MobiDB-lite"/>
    </source>
</evidence>
<reference evidence="6" key="1">
    <citation type="journal article" date="2017" name="Nature">
        <title>The genome of Chenopodium quinoa.</title>
        <authorList>
            <person name="Jarvis D.E."/>
            <person name="Ho Y.S."/>
            <person name="Lightfoot D.J."/>
            <person name="Schmoeckel S.M."/>
            <person name="Li B."/>
            <person name="Borm T.J.A."/>
            <person name="Ohyanagi H."/>
            <person name="Mineta K."/>
            <person name="Michell C.T."/>
            <person name="Saber N."/>
            <person name="Kharbatia N.M."/>
            <person name="Rupper R.R."/>
            <person name="Sharp A.R."/>
            <person name="Dally N."/>
            <person name="Boughton B.A."/>
            <person name="Woo Y.H."/>
            <person name="Gao G."/>
            <person name="Schijlen E.G.W.M."/>
            <person name="Guo X."/>
            <person name="Momin A.A."/>
            <person name="Negrao S."/>
            <person name="Al-Babili S."/>
            <person name="Gehring C."/>
            <person name="Roessner U."/>
            <person name="Jung C."/>
            <person name="Murphy K."/>
            <person name="Arold S.T."/>
            <person name="Gojobori T."/>
            <person name="van der Linden C.G."/>
            <person name="van Loo E.N."/>
            <person name="Jellen E.N."/>
            <person name="Maughan P.J."/>
            <person name="Tester M."/>
        </authorList>
    </citation>
    <scope>NUCLEOTIDE SEQUENCE [LARGE SCALE GENOMIC DNA]</scope>
    <source>
        <strain evidence="6">cv. PI 614886</strain>
    </source>
</reference>
<dbReference type="Proteomes" id="UP000596660">
    <property type="component" value="Unplaced"/>
</dbReference>
<sequence length="563" mass="60901">MEEGNSSNKNNLTSSMKNKSRVSKLATGRPPLHPSSLTNAAAPRRRREQDQHIPISNIIRVMRQILPASANICDEAKETIQECISKFINHITEEANKIRSEEQRKVLTADDIVAAMFKKRFESYADLLSTYLYRYREAEGKDDFIQVLRLRLLRPDAGMVPPPVMADPYFYPHDVGTVNSTMTNFDAGSSSFGSTFNSLMPNFDAGSSSFGSTFNSTMPNFDAGSSSFGSTVNSTMTNFDAGSSSCGSTVNSTMMNFDAESFGSTFNSTMTKFDVGSSSFGSTVNSTMTNFDAGSSSYGSTVNSTMTNFDAGSSSFGKTVNSTMTNFDAGSSSFGSTFNSTMMNFDAGSSCNSIGGGCNEYDGHWYGVTGIGGGRRSEYTGQGYDSTINPMMTNFVGSYNNNFGGYTGQGYDSTINPMADIDGGHGMVDISGCHGESVNQRYGDGLVVIGGGSGQYADHGYGVDIGGGGAGENVDQGYASTTNNSMMSFGVLEIANQNEDFKEMLVRQNMDLWSRRNDKIFNGKELLHHMIIERVQKLVEDCVKYLAKIYGAVGMRRKRSPKV</sequence>
<keyword evidence="3" id="KW-0804">Transcription</keyword>
<dbReference type="Pfam" id="PF00808">
    <property type="entry name" value="CBFD_NFYB_HMF"/>
    <property type="match status" value="1"/>
</dbReference>
<dbReference type="InterPro" id="IPR009072">
    <property type="entry name" value="Histone-fold"/>
</dbReference>
<dbReference type="AlphaFoldDB" id="A0A803LQ78"/>
<keyword evidence="7" id="KW-1185">Reference proteome</keyword>
<feature type="compositionally biased region" description="Polar residues" evidence="4">
    <location>
        <begin position="1"/>
        <end position="17"/>
    </location>
</feature>
<dbReference type="InterPro" id="IPR003958">
    <property type="entry name" value="CBFA_NFYB_domain"/>
</dbReference>
<dbReference type="PANTHER" id="PTHR11064">
    <property type="entry name" value="CCAAT-BINDING TRANSCRIPTION FACTOR-RELATED"/>
    <property type="match status" value="1"/>
</dbReference>
<evidence type="ECO:0000256" key="2">
    <source>
        <dbReference type="ARBA" id="ARBA00023015"/>
    </source>
</evidence>
<reference evidence="6" key="2">
    <citation type="submission" date="2021-03" db="UniProtKB">
        <authorList>
            <consortium name="EnsemblPlants"/>
        </authorList>
    </citation>
    <scope>IDENTIFICATION</scope>
</reference>